<dbReference type="CDD" id="cd00118">
    <property type="entry name" value="LysM"/>
    <property type="match status" value="1"/>
</dbReference>
<organism evidence="4 5">
    <name type="scientific">Truncatella angustata</name>
    <dbReference type="NCBI Taxonomy" id="152316"/>
    <lineage>
        <taxon>Eukaryota</taxon>
        <taxon>Fungi</taxon>
        <taxon>Dikarya</taxon>
        <taxon>Ascomycota</taxon>
        <taxon>Pezizomycotina</taxon>
        <taxon>Sordariomycetes</taxon>
        <taxon>Xylariomycetidae</taxon>
        <taxon>Amphisphaeriales</taxon>
        <taxon>Sporocadaceae</taxon>
        <taxon>Truncatella</taxon>
    </lineage>
</organism>
<gene>
    <name evidence="4" type="ORF">BKA67DRAFT_530467</name>
</gene>
<dbReference type="InterPro" id="IPR036779">
    <property type="entry name" value="LysM_dom_sf"/>
</dbReference>
<accession>A0A9P8UY79</accession>
<keyword evidence="2" id="KW-0472">Membrane</keyword>
<evidence type="ECO:0000259" key="3">
    <source>
        <dbReference type="PROSITE" id="PS51782"/>
    </source>
</evidence>
<sequence length="176" mass="19737">MGRWDQYDEDVPDGMTRIGYDSDDQTYTFRDADGSIWESAPGTKCSGLHCISGPSAPRDSYEPDDDEQPPPYTANEPLPGASWRVEMMPLFNFFLIIGLFLIGVFFYLRKTAGKMDKELEQLQCGNRNVVYTIQAGDTCWDLANIRALTVDELLMENANLDCDQMTVGQLICIPAS</sequence>
<dbReference type="SMART" id="SM00257">
    <property type="entry name" value="LysM"/>
    <property type="match status" value="1"/>
</dbReference>
<dbReference type="PROSITE" id="PS51782">
    <property type="entry name" value="LYSM"/>
    <property type="match status" value="1"/>
</dbReference>
<proteinExistence type="predicted"/>
<name>A0A9P8UY79_9PEZI</name>
<keyword evidence="5" id="KW-1185">Reference proteome</keyword>
<dbReference type="GeneID" id="70128134"/>
<dbReference type="InterPro" id="IPR018392">
    <property type="entry name" value="LysM"/>
</dbReference>
<evidence type="ECO:0000256" key="1">
    <source>
        <dbReference type="SAM" id="MobiDB-lite"/>
    </source>
</evidence>
<feature type="transmembrane region" description="Helical" evidence="2">
    <location>
        <begin position="87"/>
        <end position="108"/>
    </location>
</feature>
<evidence type="ECO:0000256" key="2">
    <source>
        <dbReference type="SAM" id="Phobius"/>
    </source>
</evidence>
<keyword evidence="2" id="KW-0812">Transmembrane</keyword>
<keyword evidence="2" id="KW-1133">Transmembrane helix</keyword>
<dbReference type="Gene3D" id="3.10.350.10">
    <property type="entry name" value="LysM domain"/>
    <property type="match status" value="1"/>
</dbReference>
<evidence type="ECO:0000313" key="5">
    <source>
        <dbReference type="Proteomes" id="UP000758603"/>
    </source>
</evidence>
<dbReference type="EMBL" id="JAGPXC010000001">
    <property type="protein sequence ID" value="KAH6660368.1"/>
    <property type="molecule type" value="Genomic_DNA"/>
</dbReference>
<feature type="domain" description="LysM" evidence="3">
    <location>
        <begin position="129"/>
        <end position="173"/>
    </location>
</feature>
<comment type="caution">
    <text evidence="4">The sequence shown here is derived from an EMBL/GenBank/DDBJ whole genome shotgun (WGS) entry which is preliminary data.</text>
</comment>
<evidence type="ECO:0000313" key="4">
    <source>
        <dbReference type="EMBL" id="KAH6660368.1"/>
    </source>
</evidence>
<reference evidence="4" key="1">
    <citation type="journal article" date="2021" name="Nat. Commun.">
        <title>Genetic determinants of endophytism in the Arabidopsis root mycobiome.</title>
        <authorList>
            <person name="Mesny F."/>
            <person name="Miyauchi S."/>
            <person name="Thiergart T."/>
            <person name="Pickel B."/>
            <person name="Atanasova L."/>
            <person name="Karlsson M."/>
            <person name="Huettel B."/>
            <person name="Barry K.W."/>
            <person name="Haridas S."/>
            <person name="Chen C."/>
            <person name="Bauer D."/>
            <person name="Andreopoulos W."/>
            <person name="Pangilinan J."/>
            <person name="LaButti K."/>
            <person name="Riley R."/>
            <person name="Lipzen A."/>
            <person name="Clum A."/>
            <person name="Drula E."/>
            <person name="Henrissat B."/>
            <person name="Kohler A."/>
            <person name="Grigoriev I.V."/>
            <person name="Martin F.M."/>
            <person name="Hacquard S."/>
        </authorList>
    </citation>
    <scope>NUCLEOTIDE SEQUENCE</scope>
    <source>
        <strain evidence="4">MPI-SDFR-AT-0073</strain>
    </source>
</reference>
<dbReference type="SUPFAM" id="SSF54106">
    <property type="entry name" value="LysM domain"/>
    <property type="match status" value="1"/>
</dbReference>
<dbReference type="Pfam" id="PF01476">
    <property type="entry name" value="LysM"/>
    <property type="match status" value="1"/>
</dbReference>
<dbReference type="Proteomes" id="UP000758603">
    <property type="component" value="Unassembled WGS sequence"/>
</dbReference>
<dbReference type="RefSeq" id="XP_045964499.1">
    <property type="nucleotide sequence ID" value="XM_046099242.1"/>
</dbReference>
<dbReference type="AlphaFoldDB" id="A0A9P8UY79"/>
<dbReference type="OrthoDB" id="2107166at2759"/>
<feature type="region of interest" description="Disordered" evidence="1">
    <location>
        <begin position="56"/>
        <end position="75"/>
    </location>
</feature>
<protein>
    <recommendedName>
        <fullName evidence="3">LysM domain-containing protein</fullName>
    </recommendedName>
</protein>